<feature type="domain" description="Transposase IS110-like N-terminal" evidence="1">
    <location>
        <begin position="14"/>
        <end position="87"/>
    </location>
</feature>
<dbReference type="RefSeq" id="WP_266600639.1">
    <property type="nucleotide sequence ID" value="NZ_JAPHNL010000190.1"/>
</dbReference>
<accession>A0ABT3TZE4</accession>
<dbReference type="Proteomes" id="UP001163064">
    <property type="component" value="Unassembled WGS sequence"/>
</dbReference>
<dbReference type="PANTHER" id="PTHR33055:SF16">
    <property type="entry name" value="TRANSPOSASE FOR INSERTION SEQUENCE ELEMENT IS1547"/>
    <property type="match status" value="1"/>
</dbReference>
<evidence type="ECO:0000313" key="3">
    <source>
        <dbReference type="Proteomes" id="UP001163064"/>
    </source>
</evidence>
<sequence>MNDSGQTRSGHVVIGVDTHKHVHVAAVMDTIGGILATLTIPTDTGGFQQLLNWASSFGKVLAFGIEGTGSYGATLTSFLRRAGHKVVEAGRPDRR</sequence>
<name>A0ABT3TZE4_9ACTN</name>
<dbReference type="Pfam" id="PF01548">
    <property type="entry name" value="DEDD_Tnp_IS110"/>
    <property type="match status" value="1"/>
</dbReference>
<dbReference type="PANTHER" id="PTHR33055">
    <property type="entry name" value="TRANSPOSASE FOR INSERTION SEQUENCE ELEMENT IS1111A"/>
    <property type="match status" value="1"/>
</dbReference>
<dbReference type="InterPro" id="IPR002525">
    <property type="entry name" value="Transp_IS110-like_N"/>
</dbReference>
<organism evidence="2 3">
    <name type="scientific">Streptomyces beihaiensis</name>
    <dbReference type="NCBI Taxonomy" id="2984495"/>
    <lineage>
        <taxon>Bacteria</taxon>
        <taxon>Bacillati</taxon>
        <taxon>Actinomycetota</taxon>
        <taxon>Actinomycetes</taxon>
        <taxon>Kitasatosporales</taxon>
        <taxon>Streptomycetaceae</taxon>
        <taxon>Streptomyces</taxon>
    </lineage>
</organism>
<gene>
    <name evidence="2" type="ORF">OFY01_16590</name>
</gene>
<dbReference type="EMBL" id="JAPHNL010000190">
    <property type="protein sequence ID" value="MCX3061348.1"/>
    <property type="molecule type" value="Genomic_DNA"/>
</dbReference>
<evidence type="ECO:0000259" key="1">
    <source>
        <dbReference type="Pfam" id="PF01548"/>
    </source>
</evidence>
<reference evidence="2" key="1">
    <citation type="submission" date="2022-10" db="EMBL/GenBank/DDBJ databases">
        <title>Streptomyces beihaiensis sp. nov., a chitin degrading actinobacterium, isolated from shrimp pond soil.</title>
        <authorList>
            <person name="Xie J."/>
            <person name="Shen N."/>
        </authorList>
    </citation>
    <scope>NUCLEOTIDE SEQUENCE</scope>
    <source>
        <strain evidence="2">GXMU-J5</strain>
    </source>
</reference>
<proteinExistence type="predicted"/>
<protein>
    <submittedName>
        <fullName evidence="2">IS110 family transposase</fullName>
    </submittedName>
</protein>
<comment type="caution">
    <text evidence="2">The sequence shown here is derived from an EMBL/GenBank/DDBJ whole genome shotgun (WGS) entry which is preliminary data.</text>
</comment>
<keyword evidence="3" id="KW-1185">Reference proteome</keyword>
<evidence type="ECO:0000313" key="2">
    <source>
        <dbReference type="EMBL" id="MCX3061348.1"/>
    </source>
</evidence>
<dbReference type="InterPro" id="IPR047650">
    <property type="entry name" value="Transpos_IS110"/>
</dbReference>